<dbReference type="InterPro" id="IPR011335">
    <property type="entry name" value="Restrct_endonuc-II-like"/>
</dbReference>
<dbReference type="RefSeq" id="WP_238568349.1">
    <property type="nucleotide sequence ID" value="NZ_BBNQ01000005.1"/>
</dbReference>
<proteinExistence type="predicted"/>
<dbReference type="InterPro" id="IPR038726">
    <property type="entry name" value="PDDEXK_AddAB-type"/>
</dbReference>
<protein>
    <recommendedName>
        <fullName evidence="1">PD-(D/E)XK endonuclease-like domain-containing protein</fullName>
    </recommendedName>
</protein>
<dbReference type="SUPFAM" id="SSF52540">
    <property type="entry name" value="P-loop containing nucleoside triphosphate hydrolases"/>
    <property type="match status" value="1"/>
</dbReference>
<reference evidence="2 3" key="1">
    <citation type="journal article" date="2014" name="Genome Announc.">
        <title>Draft Genome Sequences of Marine Flavobacterium Algibacter lectus Strains SS8 and NR4.</title>
        <authorList>
            <person name="Takatani N."/>
            <person name="Nakanishi M."/>
            <person name="Meirelles P."/>
            <person name="Mino S."/>
            <person name="Suda W."/>
            <person name="Oshima K."/>
            <person name="Hattori M."/>
            <person name="Ohkuma M."/>
            <person name="Hosokawa M."/>
            <person name="Miyashita K."/>
            <person name="Thompson F.L."/>
            <person name="Niwa A."/>
            <person name="Sawabe T."/>
            <person name="Sawabe T."/>
        </authorList>
    </citation>
    <scope>NUCLEOTIDE SEQUENCE [LARGE SCALE GENOMIC DNA]</scope>
    <source>
        <strain evidence="2 3">JCM 19300</strain>
    </source>
</reference>
<feature type="domain" description="PD-(D/E)XK endonuclease-like" evidence="1">
    <location>
        <begin position="645"/>
        <end position="918"/>
    </location>
</feature>
<dbReference type="Pfam" id="PF12705">
    <property type="entry name" value="PDDEXK_1"/>
    <property type="match status" value="1"/>
</dbReference>
<comment type="caution">
    <text evidence="2">The sequence shown here is derived from an EMBL/GenBank/DDBJ whole genome shotgun (WGS) entry which is preliminary data.</text>
</comment>
<dbReference type="InterPro" id="IPR011604">
    <property type="entry name" value="PDDEXK-like_dom_sf"/>
</dbReference>
<dbReference type="Gene3D" id="3.90.320.10">
    <property type="match status" value="1"/>
</dbReference>
<dbReference type="SUPFAM" id="SSF52980">
    <property type="entry name" value="Restriction endonuclease-like"/>
    <property type="match status" value="1"/>
</dbReference>
<evidence type="ECO:0000259" key="1">
    <source>
        <dbReference type="Pfam" id="PF12705"/>
    </source>
</evidence>
<sequence length="920" mass="106367">MITTFILDVLNDLKKNNYNLSKVTFVLPSKRAGLFLKHQLVHVIQDTIFVPDIISIEEFVEDLSGLKTTSNTELLFEFYNSYLALTKKEDQDTFESFSKWAQILLQDFNEIDRYLIPQENIFNYLSDIQELTHWSVEANQTEFVKKYLQFWNKLYTYYKHFTKQLLDKSIGYQGLIYRKAAEHCDTYINNLTDKQHVFLGFNALNTAEENIIQQFLKSGLAKVYWDIDSVFINNPKHDAALFTRQHKKNWKHFEKHPFEWVTENYSKEKNINIYGVPKNIGQAKYIGTLLKNIEAETKSLQSTAVVLGDENLLIPVLNSIPPSVEELNITMGFPLKSIPLASLFESLFHIHKTSGNAFYFKDVVKVLSHQFVRPLFYIDDIDYAAKIIETIDSNNLVYLTLNRLKEIDKHSNKILDLLFSNWNTSIDLALKNCALIISKIKIYLDQNKDANLLSLEYLYRFNELFNALSLLNSQYNHIKDISTLFGVYKELLSSETLDFQGEPLQGLQIMGMLESRVLDFETVIISSVNEGILPSGKSNNSFIPFDVKIENKLPTYKEKDAVYTYHFYRLLQRAKNVYILYNTEADVLTGGEKSRFITQLELENIHNIHHEIIAPHVPVITPELKVVQKTEDSQTRLKEIASKGFSPSSLTNYVRNPIDFYYQKILKIKEHDEVEETVAANTLGTVVHNTLEDFYKPLENSFLSVDIVKKLKTQINEKVTFHFKNEFKEGDITKGKNLIIYEIAKRYVSNFLDLEIENLKAGNEIKIIKIESNNNVLIEIPELDFPVKLTGKVDRVDEYNGVTRIVDYKTGRVDANKVEIVSWEDITTDYTKYSKSFQVLTYAYMMLLSNEITLPVEAGIISFKNLKAGFLKFSKKDKAGNGAKKDALITQETLDDFYVELKTLILEICNPNIPFTEKEV</sequence>
<dbReference type="Proteomes" id="UP000029644">
    <property type="component" value="Unassembled WGS sequence"/>
</dbReference>
<evidence type="ECO:0000313" key="3">
    <source>
        <dbReference type="Proteomes" id="UP000029644"/>
    </source>
</evidence>
<accession>A0A090VDN1</accession>
<evidence type="ECO:0000313" key="2">
    <source>
        <dbReference type="EMBL" id="GAL62198.1"/>
    </source>
</evidence>
<dbReference type="EMBL" id="BBNQ01000005">
    <property type="protein sequence ID" value="GAL62198.1"/>
    <property type="molecule type" value="Genomic_DNA"/>
</dbReference>
<name>A0A090VDN1_9FLAO</name>
<dbReference type="InterPro" id="IPR027417">
    <property type="entry name" value="P-loop_NTPase"/>
</dbReference>
<gene>
    <name evidence="2" type="ORF">JCM19300_2949</name>
</gene>
<organism evidence="2 3">
    <name type="scientific">Algibacter lectus</name>
    <dbReference type="NCBI Taxonomy" id="221126"/>
    <lineage>
        <taxon>Bacteria</taxon>
        <taxon>Pseudomonadati</taxon>
        <taxon>Bacteroidota</taxon>
        <taxon>Flavobacteriia</taxon>
        <taxon>Flavobacteriales</taxon>
        <taxon>Flavobacteriaceae</taxon>
        <taxon>Algibacter</taxon>
    </lineage>
</organism>
<dbReference type="AlphaFoldDB" id="A0A090VDN1"/>